<reference evidence="2 3" key="1">
    <citation type="submission" date="2017-06" db="EMBL/GenBank/DDBJ databases">
        <title>Genome sequencing of cyanobaciteial culture collection at National Institute for Environmental Studies (NIES).</title>
        <authorList>
            <person name="Hirose Y."/>
            <person name="Shimura Y."/>
            <person name="Fujisawa T."/>
            <person name="Nakamura Y."/>
            <person name="Kawachi M."/>
        </authorList>
    </citation>
    <scope>NUCLEOTIDE SEQUENCE [LARGE SCALE GENOMIC DNA]</scope>
    <source>
        <strain evidence="2 3">NIES-267</strain>
    </source>
</reference>
<evidence type="ECO:0000313" key="2">
    <source>
        <dbReference type="EMBL" id="BAY81282.1"/>
    </source>
</evidence>
<dbReference type="OrthoDB" id="506234at2"/>
<evidence type="ECO:0000313" key="3">
    <source>
        <dbReference type="Proteomes" id="UP000218418"/>
    </source>
</evidence>
<gene>
    <name evidence="2" type="ORF">NIES267_07580</name>
</gene>
<dbReference type="AlphaFoldDB" id="A0A1Z4LJ79"/>
<dbReference type="EMBL" id="AP018227">
    <property type="protein sequence ID" value="BAY81282.1"/>
    <property type="molecule type" value="Genomic_DNA"/>
</dbReference>
<evidence type="ECO:0000256" key="1">
    <source>
        <dbReference type="SAM" id="MobiDB-lite"/>
    </source>
</evidence>
<protein>
    <submittedName>
        <fullName evidence="2">Uncharacterized protein</fullName>
    </submittedName>
</protein>
<dbReference type="Proteomes" id="UP000218418">
    <property type="component" value="Chromosome"/>
</dbReference>
<accession>A0A1Z4LJ79</accession>
<sequence length="283" mass="33127">MDDNFFQGIGVLRGEVIEEMEEERERLYISIKTATSTKRYQLFFTPRYRRSLQALKLEIKNNGNNQRLIVYPKILHLPGRDKPHQVRFQLVGFDNGSNQGVAELADFEFKLAGKWQFIAVCRTPVVSVHRNFSESDLEYYKSLEPDKRKKYAQASHVPLLWRDSPVPPFRFNPKVEKDQQGETYFVKIKAKFLPDRDLFGFDSLIGVPTTELPKFIKFKDKTKTKPDFRKSEYKKSEFKKPEFKKPEFKKPDQNKPAPAKPKLKSNKNQESKPDNNSEAVETE</sequence>
<feature type="region of interest" description="Disordered" evidence="1">
    <location>
        <begin position="226"/>
        <end position="283"/>
    </location>
</feature>
<name>A0A1Z4LJ79_9CYAN</name>
<organism evidence="2 3">
    <name type="scientific">Calothrix parasitica NIES-267</name>
    <dbReference type="NCBI Taxonomy" id="1973488"/>
    <lineage>
        <taxon>Bacteria</taxon>
        <taxon>Bacillati</taxon>
        <taxon>Cyanobacteriota</taxon>
        <taxon>Cyanophyceae</taxon>
        <taxon>Nostocales</taxon>
        <taxon>Calotrichaceae</taxon>
        <taxon>Calothrix</taxon>
    </lineage>
</organism>
<feature type="compositionally biased region" description="Basic and acidic residues" evidence="1">
    <location>
        <begin position="226"/>
        <end position="253"/>
    </location>
</feature>
<keyword evidence="3" id="KW-1185">Reference proteome</keyword>
<proteinExistence type="predicted"/>